<dbReference type="AlphaFoldDB" id="A0A3N2R5Y5"/>
<evidence type="ECO:0000313" key="13">
    <source>
        <dbReference type="Proteomes" id="UP000268016"/>
    </source>
</evidence>
<comment type="similarity">
    <text evidence="2 8">Belongs to the peptidase M16 family.</text>
</comment>
<dbReference type="InterPro" id="IPR050626">
    <property type="entry name" value="Peptidase_M16"/>
</dbReference>
<evidence type="ECO:0000313" key="12">
    <source>
        <dbReference type="EMBL" id="ROU02844.1"/>
    </source>
</evidence>
<evidence type="ECO:0000256" key="6">
    <source>
        <dbReference type="ARBA" id="ARBA00022833"/>
    </source>
</evidence>
<keyword evidence="4" id="KW-0479">Metal-binding</keyword>
<comment type="caution">
    <text evidence="12">The sequence shown here is derived from an EMBL/GenBank/DDBJ whole genome shotgun (WGS) entry which is preliminary data.</text>
</comment>
<reference evidence="12 13" key="1">
    <citation type="submission" date="2018-10" db="EMBL/GenBank/DDBJ databases">
        <title>Histidinibacterium lentulum gen. nov., sp. nov., a marine bacterium from the culture broth of Picochlorum sp. 122.</title>
        <authorList>
            <person name="Wang G."/>
        </authorList>
    </citation>
    <scope>NUCLEOTIDE SEQUENCE [LARGE SCALE GENOMIC DNA]</scope>
    <source>
        <strain evidence="12 13">B17</strain>
    </source>
</reference>
<sequence>MLRLLLPALIWLPAIAMAADEVTTYTLDNGMDVVVIEDRRAPVVTHMVWYRAGSADEPPGQSGVAHFLEHLLFKATDDLESGELSDIVAAQGGSDNAFTSFDYTAYFQRVAADRLELMMTLEADRMNDIRLTPEDIVTERDVILEERSQRVDSSPGAIAMEQLRATQYLNHRYGVPIIGWRHEMESLSMEDALDFYDLYYSPNNAILIVAGDVDPEEVLELARQHYGPIPAEPQLLERFRSEEPPQLAARRLTYEDPRVAQPYLVRSYLAPERDPGAQEKAAALTYLAELLGGSPFTSALGQALQFDENIAVYTGAGYGGVSLDDTTFSISVAPSDGVDLATAETRMDAVIAEFLRTGPDPDAMERIRTRLRAQEIYARDNVQGLARRYGAALTSGLTVEDVQQWPEILQAVTAEDVLAVAAEVLVPERSVTAYVTAPAPAEEPAEEEVSQ</sequence>
<feature type="domain" description="Peptidase M16 C-terminal" evidence="11">
    <location>
        <begin position="186"/>
        <end position="371"/>
    </location>
</feature>
<name>A0A3N2R5Y5_9RHOB</name>
<dbReference type="GO" id="GO:0004222">
    <property type="term" value="F:metalloendopeptidase activity"/>
    <property type="evidence" value="ECO:0007669"/>
    <property type="project" value="InterPro"/>
</dbReference>
<accession>A0A3N2R5Y5</accession>
<comment type="cofactor">
    <cofactor evidence="1">
        <name>Zn(2+)</name>
        <dbReference type="ChEBI" id="CHEBI:29105"/>
    </cofactor>
</comment>
<feature type="signal peptide" evidence="9">
    <location>
        <begin position="1"/>
        <end position="18"/>
    </location>
</feature>
<evidence type="ECO:0000256" key="8">
    <source>
        <dbReference type="RuleBase" id="RU004447"/>
    </source>
</evidence>
<dbReference type="GO" id="GO:0046872">
    <property type="term" value="F:metal ion binding"/>
    <property type="evidence" value="ECO:0007669"/>
    <property type="project" value="UniProtKB-KW"/>
</dbReference>
<proteinExistence type="inferred from homology"/>
<evidence type="ECO:0000259" key="10">
    <source>
        <dbReference type="Pfam" id="PF00675"/>
    </source>
</evidence>
<keyword evidence="7" id="KW-0482">Metalloprotease</keyword>
<dbReference type="EMBL" id="RDRB01000003">
    <property type="protein sequence ID" value="ROU02844.1"/>
    <property type="molecule type" value="Genomic_DNA"/>
</dbReference>
<dbReference type="Gene3D" id="3.30.830.10">
    <property type="entry name" value="Metalloenzyme, LuxS/M16 peptidase-like"/>
    <property type="match status" value="2"/>
</dbReference>
<dbReference type="InterPro" id="IPR001431">
    <property type="entry name" value="Pept_M16_Zn_BS"/>
</dbReference>
<dbReference type="GO" id="GO:0006508">
    <property type="term" value="P:proteolysis"/>
    <property type="evidence" value="ECO:0007669"/>
    <property type="project" value="UniProtKB-KW"/>
</dbReference>
<evidence type="ECO:0000256" key="2">
    <source>
        <dbReference type="ARBA" id="ARBA00007261"/>
    </source>
</evidence>
<evidence type="ECO:0000256" key="4">
    <source>
        <dbReference type="ARBA" id="ARBA00022723"/>
    </source>
</evidence>
<dbReference type="Pfam" id="PF05193">
    <property type="entry name" value="Peptidase_M16_C"/>
    <property type="match status" value="1"/>
</dbReference>
<protein>
    <submittedName>
        <fullName evidence="12">Insulinase family protein</fullName>
    </submittedName>
</protein>
<dbReference type="OrthoDB" id="9811314at2"/>
<keyword evidence="3" id="KW-0645">Protease</keyword>
<organism evidence="12 13">
    <name type="scientific">Histidinibacterium lentulum</name>
    <dbReference type="NCBI Taxonomy" id="2480588"/>
    <lineage>
        <taxon>Bacteria</taxon>
        <taxon>Pseudomonadati</taxon>
        <taxon>Pseudomonadota</taxon>
        <taxon>Alphaproteobacteria</taxon>
        <taxon>Rhodobacterales</taxon>
        <taxon>Paracoccaceae</taxon>
        <taxon>Histidinibacterium</taxon>
    </lineage>
</organism>
<dbReference type="PANTHER" id="PTHR43690:SF17">
    <property type="entry name" value="PROTEIN YHJJ"/>
    <property type="match status" value="1"/>
</dbReference>
<feature type="domain" description="Peptidase M16 N-terminal" evidence="10">
    <location>
        <begin position="33"/>
        <end position="178"/>
    </location>
</feature>
<keyword evidence="6" id="KW-0862">Zinc</keyword>
<evidence type="ECO:0000256" key="9">
    <source>
        <dbReference type="SAM" id="SignalP"/>
    </source>
</evidence>
<gene>
    <name evidence="12" type="ORF">EAT49_05945</name>
</gene>
<evidence type="ECO:0000259" key="11">
    <source>
        <dbReference type="Pfam" id="PF05193"/>
    </source>
</evidence>
<dbReference type="PROSITE" id="PS00143">
    <property type="entry name" value="INSULINASE"/>
    <property type="match status" value="1"/>
</dbReference>
<keyword evidence="5" id="KW-0378">Hydrolase</keyword>
<keyword evidence="9" id="KW-0732">Signal</keyword>
<dbReference type="InterPro" id="IPR007863">
    <property type="entry name" value="Peptidase_M16_C"/>
</dbReference>
<dbReference type="Pfam" id="PF00675">
    <property type="entry name" value="Peptidase_M16"/>
    <property type="match status" value="1"/>
</dbReference>
<dbReference type="PANTHER" id="PTHR43690">
    <property type="entry name" value="NARDILYSIN"/>
    <property type="match status" value="1"/>
</dbReference>
<feature type="chain" id="PRO_5018008024" evidence="9">
    <location>
        <begin position="19"/>
        <end position="451"/>
    </location>
</feature>
<evidence type="ECO:0000256" key="1">
    <source>
        <dbReference type="ARBA" id="ARBA00001947"/>
    </source>
</evidence>
<evidence type="ECO:0000256" key="5">
    <source>
        <dbReference type="ARBA" id="ARBA00022801"/>
    </source>
</evidence>
<dbReference type="InterPro" id="IPR011249">
    <property type="entry name" value="Metalloenz_LuxS/M16"/>
</dbReference>
<dbReference type="InterPro" id="IPR011765">
    <property type="entry name" value="Pept_M16_N"/>
</dbReference>
<dbReference type="RefSeq" id="WP_123641392.1">
    <property type="nucleotide sequence ID" value="NZ_ML119083.1"/>
</dbReference>
<keyword evidence="13" id="KW-1185">Reference proteome</keyword>
<dbReference type="SUPFAM" id="SSF63411">
    <property type="entry name" value="LuxS/MPP-like metallohydrolase"/>
    <property type="match status" value="2"/>
</dbReference>
<dbReference type="Proteomes" id="UP000268016">
    <property type="component" value="Unassembled WGS sequence"/>
</dbReference>
<evidence type="ECO:0000256" key="3">
    <source>
        <dbReference type="ARBA" id="ARBA00022670"/>
    </source>
</evidence>
<evidence type="ECO:0000256" key="7">
    <source>
        <dbReference type="ARBA" id="ARBA00023049"/>
    </source>
</evidence>